<proteinExistence type="predicted"/>
<sequence length="216" mass="23317">MAAEPGGSSVVAIRPVRQWLSAGAVSWKTPDTMLGARSRDRGPAFEEIEEIERRAERNVAGEGARDGSRRRAECVLEDAQLEATGGQQQAVEEVVRLKAALDAEHLAHASARAQWEQQSAALSATWQERLDHLAAELGTERRQSAALSAAWKERLDSVAYNGATAQARALSLLEGLRTADAELGAERCRVAELDTALQASRLELTSSQAQAQQLAH</sequence>
<dbReference type="Proteomes" id="UP000037460">
    <property type="component" value="Unassembled WGS sequence"/>
</dbReference>
<gene>
    <name evidence="1" type="ORF">Ctob_010377</name>
</gene>
<evidence type="ECO:0000313" key="2">
    <source>
        <dbReference type="Proteomes" id="UP000037460"/>
    </source>
</evidence>
<name>A0A0M0K7T7_9EUKA</name>
<dbReference type="EMBL" id="JWZX01001060">
    <property type="protein sequence ID" value="KOO34885.1"/>
    <property type="molecule type" value="Genomic_DNA"/>
</dbReference>
<organism evidence="1 2">
    <name type="scientific">Chrysochromulina tobinii</name>
    <dbReference type="NCBI Taxonomy" id="1460289"/>
    <lineage>
        <taxon>Eukaryota</taxon>
        <taxon>Haptista</taxon>
        <taxon>Haptophyta</taxon>
        <taxon>Prymnesiophyceae</taxon>
        <taxon>Prymnesiales</taxon>
        <taxon>Chrysochromulinaceae</taxon>
        <taxon>Chrysochromulina</taxon>
    </lineage>
</organism>
<protein>
    <submittedName>
        <fullName evidence="1">Uncharacterized protein</fullName>
    </submittedName>
</protein>
<accession>A0A0M0K7T7</accession>
<reference evidence="2" key="1">
    <citation type="journal article" date="2015" name="PLoS Genet.">
        <title>Genome Sequence and Transcriptome Analyses of Chrysochromulina tobin: Metabolic Tools for Enhanced Algal Fitness in the Prominent Order Prymnesiales (Haptophyceae).</title>
        <authorList>
            <person name="Hovde B.T."/>
            <person name="Deodato C.R."/>
            <person name="Hunsperger H.M."/>
            <person name="Ryken S.A."/>
            <person name="Yost W."/>
            <person name="Jha R.K."/>
            <person name="Patterson J."/>
            <person name="Monnat R.J. Jr."/>
            <person name="Barlow S.B."/>
            <person name="Starkenburg S.R."/>
            <person name="Cattolico R.A."/>
        </authorList>
    </citation>
    <scope>NUCLEOTIDE SEQUENCE</scope>
    <source>
        <strain evidence="2">CCMP291</strain>
    </source>
</reference>
<comment type="caution">
    <text evidence="1">The sequence shown here is derived from an EMBL/GenBank/DDBJ whole genome shotgun (WGS) entry which is preliminary data.</text>
</comment>
<dbReference type="AlphaFoldDB" id="A0A0M0K7T7"/>
<evidence type="ECO:0000313" key="1">
    <source>
        <dbReference type="EMBL" id="KOO34885.1"/>
    </source>
</evidence>
<keyword evidence="2" id="KW-1185">Reference proteome</keyword>